<dbReference type="RefSeq" id="WP_010920278.1">
    <property type="nucleotide sequence ID" value="NC_011916.1"/>
</dbReference>
<dbReference type="AlphaFoldDB" id="A0A0H3CAU1"/>
<dbReference type="SMR" id="A0A0H3CAU1"/>
<dbReference type="HOGENOM" id="CLU_715142_0_0_5"/>
<feature type="region of interest" description="Disordered" evidence="6">
    <location>
        <begin position="295"/>
        <end position="329"/>
    </location>
</feature>
<name>A0A0H3CAU1_CAUVN</name>
<evidence type="ECO:0000313" key="8">
    <source>
        <dbReference type="EMBL" id="ACL95967.1"/>
    </source>
</evidence>
<proteinExistence type="inferred from homology"/>
<feature type="transmembrane region" description="Helical" evidence="7">
    <location>
        <begin position="76"/>
        <end position="94"/>
    </location>
</feature>
<organism evidence="8 9">
    <name type="scientific">Caulobacter vibrioides (strain NA1000 / CB15N)</name>
    <name type="common">Caulobacter crescentus</name>
    <dbReference type="NCBI Taxonomy" id="565050"/>
    <lineage>
        <taxon>Bacteria</taxon>
        <taxon>Pseudomonadati</taxon>
        <taxon>Pseudomonadota</taxon>
        <taxon>Alphaproteobacteria</taxon>
        <taxon>Caulobacterales</taxon>
        <taxon>Caulobacteraceae</taxon>
        <taxon>Caulobacter</taxon>
    </lineage>
</organism>
<feature type="compositionally biased region" description="Basic and acidic residues" evidence="6">
    <location>
        <begin position="363"/>
        <end position="379"/>
    </location>
</feature>
<evidence type="ECO:0000256" key="7">
    <source>
        <dbReference type="SAM" id="Phobius"/>
    </source>
</evidence>
<evidence type="ECO:0000256" key="1">
    <source>
        <dbReference type="ARBA" id="ARBA00004141"/>
    </source>
</evidence>
<feature type="transmembrane region" description="Helical" evidence="7">
    <location>
        <begin position="182"/>
        <end position="204"/>
    </location>
</feature>
<dbReference type="RefSeq" id="YP_002517875.1">
    <property type="nucleotide sequence ID" value="NC_011916.1"/>
</dbReference>
<comment type="similarity">
    <text evidence="2">Belongs to the TrbL/VirB6 family.</text>
</comment>
<dbReference type="EMBL" id="CP001340">
    <property type="protein sequence ID" value="ACL95967.1"/>
    <property type="molecule type" value="Genomic_DNA"/>
</dbReference>
<keyword evidence="9" id="KW-1185">Reference proteome</keyword>
<dbReference type="InterPro" id="IPR007688">
    <property type="entry name" value="Conjugal_tfr_TrbL/VirB6"/>
</dbReference>
<keyword evidence="3 7" id="KW-0812">Transmembrane</keyword>
<evidence type="ECO:0000256" key="2">
    <source>
        <dbReference type="ARBA" id="ARBA00007802"/>
    </source>
</evidence>
<evidence type="ECO:0000313" key="9">
    <source>
        <dbReference type="Proteomes" id="UP000001364"/>
    </source>
</evidence>
<evidence type="ECO:0000256" key="4">
    <source>
        <dbReference type="ARBA" id="ARBA00022989"/>
    </source>
</evidence>
<dbReference type="Pfam" id="PF04610">
    <property type="entry name" value="TrbL"/>
    <property type="match status" value="1"/>
</dbReference>
<feature type="region of interest" description="Disordered" evidence="6">
    <location>
        <begin position="350"/>
        <end position="386"/>
    </location>
</feature>
<keyword evidence="4 7" id="KW-1133">Transmembrane helix</keyword>
<evidence type="ECO:0000256" key="6">
    <source>
        <dbReference type="SAM" id="MobiDB-lite"/>
    </source>
</evidence>
<feature type="compositionally biased region" description="Low complexity" evidence="6">
    <location>
        <begin position="298"/>
        <end position="317"/>
    </location>
</feature>
<sequence length="386" mass="39649">MDVCPAPPPTAGVIRGVLSTIDCHTRVYAQSGYEALNGPQSIFPTALTLMLTLYIALLGYRMLLGVSTTRLTDAPLIALKVGVVLSLALNWNTFQTLVFDVTMKAPLQLAQTIGAPAAASGAALVSDPLGGLQVTYDELARSASALGKLAGPNPEVLRGGEAAAAQALWQAQTALFMSTAGVMAIAIIAVGVLSATGPVFIALVMFDATRGLFEGWLRALLAAAFIPMLCWSATTLLLVVVDPLLVRLAQGRLAGAPDTQAAVMVSAIVFIFAAAQAALTVGAAVMAGGFRPGGADQRAGPAPRSEGAAASPAPALSRPDRLAQSLQARSAPTSHTLAAISLAASASPLTAPPRATLASPRAQAREEPHRRSAFMDHYRNLTGGSR</sequence>
<reference evidence="8 9" key="1">
    <citation type="journal article" date="2010" name="J. Bacteriol.">
        <title>The genetic basis of laboratory adaptation in Caulobacter crescentus.</title>
        <authorList>
            <person name="Marks M.E."/>
            <person name="Castro-Rojas C.M."/>
            <person name="Teiling C."/>
            <person name="Du L."/>
            <person name="Kapatral V."/>
            <person name="Walunas T.L."/>
            <person name="Crosson S."/>
        </authorList>
    </citation>
    <scope>NUCLEOTIDE SEQUENCE [LARGE SCALE GENOMIC DNA]</scope>
    <source>
        <strain evidence="9">NA1000 / CB15N</strain>
    </source>
</reference>
<accession>A0A0H3CAU1</accession>
<dbReference type="KEGG" id="ccs:CCNA_02502"/>
<comment type="subcellular location">
    <subcellularLocation>
        <location evidence="1">Membrane</location>
        <topology evidence="1">Multi-pass membrane protein</topology>
    </subcellularLocation>
</comment>
<protein>
    <submittedName>
        <fullName evidence="8">Type IV secretory pathway, VirB6 channel protein</fullName>
    </submittedName>
</protein>
<feature type="compositionally biased region" description="Low complexity" evidence="6">
    <location>
        <begin position="350"/>
        <end position="362"/>
    </location>
</feature>
<dbReference type="GeneID" id="7330654"/>
<keyword evidence="5 7" id="KW-0472">Membrane</keyword>
<evidence type="ECO:0000256" key="3">
    <source>
        <dbReference type="ARBA" id="ARBA00022692"/>
    </source>
</evidence>
<dbReference type="GO" id="GO:0030255">
    <property type="term" value="P:protein secretion by the type IV secretion system"/>
    <property type="evidence" value="ECO:0007669"/>
    <property type="project" value="InterPro"/>
</dbReference>
<feature type="transmembrane region" description="Helical" evidence="7">
    <location>
        <begin position="42"/>
        <end position="64"/>
    </location>
</feature>
<dbReference type="Proteomes" id="UP000001364">
    <property type="component" value="Chromosome"/>
</dbReference>
<feature type="transmembrane region" description="Helical" evidence="7">
    <location>
        <begin position="216"/>
        <end position="241"/>
    </location>
</feature>
<dbReference type="GO" id="GO:0016020">
    <property type="term" value="C:membrane"/>
    <property type="evidence" value="ECO:0007669"/>
    <property type="project" value="UniProtKB-SubCell"/>
</dbReference>
<gene>
    <name evidence="8" type="ordered locus">CCNA_02502</name>
</gene>
<evidence type="ECO:0000256" key="5">
    <source>
        <dbReference type="ARBA" id="ARBA00023136"/>
    </source>
</evidence>
<dbReference type="PATRIC" id="fig|565050.3.peg.2456"/>
<dbReference type="OrthoDB" id="7400974at2"/>
<feature type="transmembrane region" description="Helical" evidence="7">
    <location>
        <begin position="261"/>
        <end position="288"/>
    </location>
</feature>